<accession>A0A3N4L439</accession>
<dbReference type="Proteomes" id="UP000277580">
    <property type="component" value="Unassembled WGS sequence"/>
</dbReference>
<keyword evidence="1" id="KW-0812">Transmembrane</keyword>
<name>A0A3N4L439_9PEZI</name>
<dbReference type="InParanoid" id="A0A3N4L439"/>
<dbReference type="EMBL" id="ML119105">
    <property type="protein sequence ID" value="RPB17593.1"/>
    <property type="molecule type" value="Genomic_DNA"/>
</dbReference>
<evidence type="ECO:0000256" key="1">
    <source>
        <dbReference type="SAM" id="Phobius"/>
    </source>
</evidence>
<evidence type="ECO:0000313" key="3">
    <source>
        <dbReference type="Proteomes" id="UP000277580"/>
    </source>
</evidence>
<sequence length="70" mass="8188">MYPPGLGWVLTGRGRRAPAVVTWDRTRKSANRPSHGLYSGLYEKMNDRWLSCVLFFILLLLFVVFFYSLF</sequence>
<gene>
    <name evidence="2" type="ORF">P167DRAFT_3738</name>
</gene>
<reference evidence="2 3" key="1">
    <citation type="journal article" date="2018" name="Nat. Ecol. Evol.">
        <title>Pezizomycetes genomes reveal the molecular basis of ectomycorrhizal truffle lifestyle.</title>
        <authorList>
            <person name="Murat C."/>
            <person name="Payen T."/>
            <person name="Noel B."/>
            <person name="Kuo A."/>
            <person name="Morin E."/>
            <person name="Chen J."/>
            <person name="Kohler A."/>
            <person name="Krizsan K."/>
            <person name="Balestrini R."/>
            <person name="Da Silva C."/>
            <person name="Montanini B."/>
            <person name="Hainaut M."/>
            <person name="Levati E."/>
            <person name="Barry K.W."/>
            <person name="Belfiori B."/>
            <person name="Cichocki N."/>
            <person name="Clum A."/>
            <person name="Dockter R.B."/>
            <person name="Fauchery L."/>
            <person name="Guy J."/>
            <person name="Iotti M."/>
            <person name="Le Tacon F."/>
            <person name="Lindquist E.A."/>
            <person name="Lipzen A."/>
            <person name="Malagnac F."/>
            <person name="Mello A."/>
            <person name="Molinier V."/>
            <person name="Miyauchi S."/>
            <person name="Poulain J."/>
            <person name="Riccioni C."/>
            <person name="Rubini A."/>
            <person name="Sitrit Y."/>
            <person name="Splivallo R."/>
            <person name="Traeger S."/>
            <person name="Wang M."/>
            <person name="Zifcakova L."/>
            <person name="Wipf D."/>
            <person name="Zambonelli A."/>
            <person name="Paolocci F."/>
            <person name="Nowrousian M."/>
            <person name="Ottonello S."/>
            <person name="Baldrian P."/>
            <person name="Spatafora J.W."/>
            <person name="Henrissat B."/>
            <person name="Nagy L.G."/>
            <person name="Aury J.M."/>
            <person name="Wincker P."/>
            <person name="Grigoriev I.V."/>
            <person name="Bonfante P."/>
            <person name="Martin F.M."/>
        </authorList>
    </citation>
    <scope>NUCLEOTIDE SEQUENCE [LARGE SCALE GENOMIC DNA]</scope>
    <source>
        <strain evidence="2 3">CCBAS932</strain>
    </source>
</reference>
<dbReference type="AlphaFoldDB" id="A0A3N4L439"/>
<proteinExistence type="predicted"/>
<keyword evidence="3" id="KW-1185">Reference proteome</keyword>
<keyword evidence="1" id="KW-1133">Transmembrane helix</keyword>
<evidence type="ECO:0000313" key="2">
    <source>
        <dbReference type="EMBL" id="RPB17593.1"/>
    </source>
</evidence>
<organism evidence="2 3">
    <name type="scientific">Morchella conica CCBAS932</name>
    <dbReference type="NCBI Taxonomy" id="1392247"/>
    <lineage>
        <taxon>Eukaryota</taxon>
        <taxon>Fungi</taxon>
        <taxon>Dikarya</taxon>
        <taxon>Ascomycota</taxon>
        <taxon>Pezizomycotina</taxon>
        <taxon>Pezizomycetes</taxon>
        <taxon>Pezizales</taxon>
        <taxon>Morchellaceae</taxon>
        <taxon>Morchella</taxon>
    </lineage>
</organism>
<protein>
    <submittedName>
        <fullName evidence="2">Uncharacterized protein</fullName>
    </submittedName>
</protein>
<keyword evidence="1" id="KW-0472">Membrane</keyword>
<feature type="transmembrane region" description="Helical" evidence="1">
    <location>
        <begin position="48"/>
        <end position="69"/>
    </location>
</feature>